<dbReference type="SMART" id="SM00100">
    <property type="entry name" value="cNMP"/>
    <property type="match status" value="1"/>
</dbReference>
<dbReference type="InterPro" id="IPR018490">
    <property type="entry name" value="cNMP-bd_dom_sf"/>
</dbReference>
<gene>
    <name evidence="2" type="ORF">COW36_09285</name>
</gene>
<dbReference type="AlphaFoldDB" id="A0A2M7G5W7"/>
<reference evidence="2 3" key="1">
    <citation type="submission" date="2017-09" db="EMBL/GenBank/DDBJ databases">
        <title>Depth-based differentiation of microbial function through sediment-hosted aquifers and enrichment of novel symbionts in the deep terrestrial subsurface.</title>
        <authorList>
            <person name="Probst A.J."/>
            <person name="Ladd B."/>
            <person name="Jarett J.K."/>
            <person name="Geller-Mcgrath D.E."/>
            <person name="Sieber C.M."/>
            <person name="Emerson J.B."/>
            <person name="Anantharaman K."/>
            <person name="Thomas B.C."/>
            <person name="Malmstrom R."/>
            <person name="Stieglmeier M."/>
            <person name="Klingl A."/>
            <person name="Woyke T."/>
            <person name="Ryan C.M."/>
            <person name="Banfield J.F."/>
        </authorList>
    </citation>
    <scope>NUCLEOTIDE SEQUENCE [LARGE SCALE GENOMIC DNA]</scope>
    <source>
        <strain evidence="2">CG17_big_fil_post_rev_8_21_14_2_50_48_46</strain>
    </source>
</reference>
<dbReference type="GO" id="GO:0004862">
    <property type="term" value="F:cAMP-dependent protein kinase inhibitor activity"/>
    <property type="evidence" value="ECO:0007669"/>
    <property type="project" value="TreeGrafter"/>
</dbReference>
<dbReference type="Proteomes" id="UP000231019">
    <property type="component" value="Unassembled WGS sequence"/>
</dbReference>
<organism evidence="2 3">
    <name type="scientific">bacterium (Candidatus Blackallbacteria) CG17_big_fil_post_rev_8_21_14_2_50_48_46</name>
    <dbReference type="NCBI Taxonomy" id="2014261"/>
    <lineage>
        <taxon>Bacteria</taxon>
        <taxon>Candidatus Blackallbacteria</taxon>
    </lineage>
</organism>
<dbReference type="InterPro" id="IPR000595">
    <property type="entry name" value="cNMP-bd_dom"/>
</dbReference>
<sequence length="193" mass="22119">MFRAFSRPFCQFRAQVLYSLPGLKKASRKGAKNRFFLYNPIHHAEVEETEMPSIDSEKAYAKVLALLAPKYAVEYESGELIFSEGDLGDKIYFVLNGIVNIFIQQNKLKRSLCSLSAGDVFGEMALFNNLPRTASVEAESHAKLIVLDRDMFFSLLEKYPVLALKLIRLMAERMHIMDLQFKKELGYHQNQSI</sequence>
<dbReference type="SUPFAM" id="SSF51206">
    <property type="entry name" value="cAMP-binding domain-like"/>
    <property type="match status" value="1"/>
</dbReference>
<dbReference type="InterPro" id="IPR050503">
    <property type="entry name" value="cAMP-dep_PK_reg_su-like"/>
</dbReference>
<dbReference type="InterPro" id="IPR014710">
    <property type="entry name" value="RmlC-like_jellyroll"/>
</dbReference>
<dbReference type="InterPro" id="IPR018488">
    <property type="entry name" value="cNMP-bd_CS"/>
</dbReference>
<feature type="domain" description="Cyclic nucleotide-binding" evidence="1">
    <location>
        <begin position="50"/>
        <end position="173"/>
    </location>
</feature>
<dbReference type="Pfam" id="PF00027">
    <property type="entry name" value="cNMP_binding"/>
    <property type="match status" value="1"/>
</dbReference>
<accession>A0A2M7G5W7</accession>
<protein>
    <recommendedName>
        <fullName evidence="1">Cyclic nucleotide-binding domain-containing protein</fullName>
    </recommendedName>
</protein>
<dbReference type="PROSITE" id="PS50042">
    <property type="entry name" value="CNMP_BINDING_3"/>
    <property type="match status" value="1"/>
</dbReference>
<dbReference type="GO" id="GO:0005829">
    <property type="term" value="C:cytosol"/>
    <property type="evidence" value="ECO:0007669"/>
    <property type="project" value="TreeGrafter"/>
</dbReference>
<comment type="caution">
    <text evidence="2">The sequence shown here is derived from an EMBL/GenBank/DDBJ whole genome shotgun (WGS) entry which is preliminary data.</text>
</comment>
<dbReference type="GO" id="GO:0034236">
    <property type="term" value="F:protein kinase A catalytic subunit binding"/>
    <property type="evidence" value="ECO:0007669"/>
    <property type="project" value="TreeGrafter"/>
</dbReference>
<dbReference type="GO" id="GO:0030552">
    <property type="term" value="F:cAMP binding"/>
    <property type="evidence" value="ECO:0007669"/>
    <property type="project" value="TreeGrafter"/>
</dbReference>
<dbReference type="PANTHER" id="PTHR11635:SF152">
    <property type="entry name" value="CAMP-DEPENDENT PROTEIN KINASE TYPE I REGULATORY SUBUNIT-RELATED"/>
    <property type="match status" value="1"/>
</dbReference>
<dbReference type="Gene3D" id="2.60.120.10">
    <property type="entry name" value="Jelly Rolls"/>
    <property type="match status" value="1"/>
</dbReference>
<dbReference type="EMBL" id="PFFQ01000024">
    <property type="protein sequence ID" value="PIW17358.1"/>
    <property type="molecule type" value="Genomic_DNA"/>
</dbReference>
<proteinExistence type="predicted"/>
<evidence type="ECO:0000313" key="3">
    <source>
        <dbReference type="Proteomes" id="UP000231019"/>
    </source>
</evidence>
<dbReference type="PANTHER" id="PTHR11635">
    <property type="entry name" value="CAMP-DEPENDENT PROTEIN KINASE REGULATORY CHAIN"/>
    <property type="match status" value="1"/>
</dbReference>
<dbReference type="GO" id="GO:0005952">
    <property type="term" value="C:cAMP-dependent protein kinase complex"/>
    <property type="evidence" value="ECO:0007669"/>
    <property type="project" value="InterPro"/>
</dbReference>
<evidence type="ECO:0000313" key="2">
    <source>
        <dbReference type="EMBL" id="PIW17358.1"/>
    </source>
</evidence>
<evidence type="ECO:0000259" key="1">
    <source>
        <dbReference type="PROSITE" id="PS50042"/>
    </source>
</evidence>
<name>A0A2M7G5W7_9BACT</name>
<dbReference type="CDD" id="cd00038">
    <property type="entry name" value="CAP_ED"/>
    <property type="match status" value="1"/>
</dbReference>
<dbReference type="PROSITE" id="PS00889">
    <property type="entry name" value="CNMP_BINDING_2"/>
    <property type="match status" value="1"/>
</dbReference>
<dbReference type="PRINTS" id="PR00103">
    <property type="entry name" value="CAMPKINASE"/>
</dbReference>